<accession>A0A5P1X0W6</accession>
<evidence type="ECO:0000313" key="1">
    <source>
        <dbReference type="EMBL" id="QER67456.1"/>
    </source>
</evidence>
<gene>
    <name evidence="1" type="ORF">F0161_06025</name>
</gene>
<dbReference type="EMBL" id="CP043939">
    <property type="protein sequence ID" value="QER67456.1"/>
    <property type="molecule type" value="Genomic_DNA"/>
</dbReference>
<name>A0A5P1X0W6_9LACO</name>
<dbReference type="OrthoDB" id="2189687at2"/>
<reference evidence="1 2" key="1">
    <citation type="submission" date="2019-09" db="EMBL/GenBank/DDBJ databases">
        <title>Complete Genome Sequence of Lactobacillus nenjiangensis SH-Y15, isolated from sauerkraut.</title>
        <authorList>
            <person name="Yang H."/>
        </authorList>
    </citation>
    <scope>NUCLEOTIDE SEQUENCE [LARGE SCALE GENOMIC DNA]</scope>
    <source>
        <strain evidence="1 2">SH-Y15</strain>
    </source>
</reference>
<proteinExistence type="predicted"/>
<dbReference type="RefSeq" id="WP_137601305.1">
    <property type="nucleotide sequence ID" value="NZ_BJEB01000006.1"/>
</dbReference>
<dbReference type="KEGG" id="lnn:F0161_06025"/>
<dbReference type="Proteomes" id="UP000325295">
    <property type="component" value="Chromosome"/>
</dbReference>
<dbReference type="AlphaFoldDB" id="A0A5P1X0W6"/>
<organism evidence="1 2">
    <name type="scientific">Paucilactobacillus nenjiangensis</name>
    <dbReference type="NCBI Taxonomy" id="1296540"/>
    <lineage>
        <taxon>Bacteria</taxon>
        <taxon>Bacillati</taxon>
        <taxon>Bacillota</taxon>
        <taxon>Bacilli</taxon>
        <taxon>Lactobacillales</taxon>
        <taxon>Lactobacillaceae</taxon>
        <taxon>Paucilactobacillus</taxon>
    </lineage>
</organism>
<sequence length="120" mass="14060">MLVNYRSDYEKIAMGLLSFVPELKPLARLQQEMQWHLKSESRPVYLWRDEDDHFIGIGCCEVGEDYVLIRRLSFTPTNRTGRDIFGLLSAISDKYPGKRLMGTLETQPIVTNWRRMQHGQ</sequence>
<keyword evidence="2" id="KW-1185">Reference proteome</keyword>
<protein>
    <submittedName>
        <fullName evidence="1">Reductase</fullName>
    </submittedName>
</protein>
<evidence type="ECO:0000313" key="2">
    <source>
        <dbReference type="Proteomes" id="UP000325295"/>
    </source>
</evidence>